<evidence type="ECO:0000259" key="3">
    <source>
        <dbReference type="SMART" id="SM01007"/>
    </source>
</evidence>
<dbReference type="AlphaFoldDB" id="A0A917Q8T2"/>
<gene>
    <name evidence="4" type="ORF">GCM10011322_24000</name>
</gene>
<keyword evidence="5" id="KW-1185">Reference proteome</keyword>
<dbReference type="SUPFAM" id="SSF53639">
    <property type="entry name" value="AraD/HMP-PK domain-like"/>
    <property type="match status" value="1"/>
</dbReference>
<dbReference type="Proteomes" id="UP000600449">
    <property type="component" value="Unassembled WGS sequence"/>
</dbReference>
<dbReference type="GO" id="GO:0005829">
    <property type="term" value="C:cytosol"/>
    <property type="evidence" value="ECO:0007669"/>
    <property type="project" value="TreeGrafter"/>
</dbReference>
<accession>A0A917Q8T2</accession>
<dbReference type="GO" id="GO:0046872">
    <property type="term" value="F:metal ion binding"/>
    <property type="evidence" value="ECO:0007669"/>
    <property type="project" value="UniProtKB-KW"/>
</dbReference>
<evidence type="ECO:0000256" key="1">
    <source>
        <dbReference type="ARBA" id="ARBA00022723"/>
    </source>
</evidence>
<comment type="caution">
    <text evidence="4">The sequence shown here is derived from an EMBL/GenBank/DDBJ whole genome shotgun (WGS) entry which is preliminary data.</text>
</comment>
<reference evidence="4 5" key="1">
    <citation type="journal article" date="2014" name="Int. J. Syst. Evol. Microbiol.">
        <title>Complete genome sequence of Corynebacterium casei LMG S-19264T (=DSM 44701T), isolated from a smear-ripened cheese.</title>
        <authorList>
            <consortium name="US DOE Joint Genome Institute (JGI-PGF)"/>
            <person name="Walter F."/>
            <person name="Albersmeier A."/>
            <person name="Kalinowski J."/>
            <person name="Ruckert C."/>
        </authorList>
    </citation>
    <scope>NUCLEOTIDE SEQUENCE [LARGE SCALE GENOMIC DNA]</scope>
    <source>
        <strain evidence="4 5">CGMCC 1.9161</strain>
    </source>
</reference>
<dbReference type="Gene3D" id="3.40.225.10">
    <property type="entry name" value="Class II aldolase/adducin N-terminal domain"/>
    <property type="match status" value="1"/>
</dbReference>
<dbReference type="SMART" id="SM01007">
    <property type="entry name" value="Aldolase_II"/>
    <property type="match status" value="1"/>
</dbReference>
<evidence type="ECO:0000256" key="2">
    <source>
        <dbReference type="ARBA" id="ARBA00023239"/>
    </source>
</evidence>
<dbReference type="PANTHER" id="PTHR22789:SF0">
    <property type="entry name" value="3-OXO-TETRONATE 4-PHOSPHATE DECARBOXYLASE-RELATED"/>
    <property type="match status" value="1"/>
</dbReference>
<dbReference type="InterPro" id="IPR001303">
    <property type="entry name" value="Aldolase_II/adducin_N"/>
</dbReference>
<keyword evidence="2" id="KW-0456">Lyase</keyword>
<dbReference type="PANTHER" id="PTHR22789">
    <property type="entry name" value="FUCULOSE PHOSPHATE ALDOLASE"/>
    <property type="match status" value="1"/>
</dbReference>
<dbReference type="InterPro" id="IPR036409">
    <property type="entry name" value="Aldolase_II/adducin_N_sf"/>
</dbReference>
<dbReference type="InterPro" id="IPR050197">
    <property type="entry name" value="Aldolase_class_II_sugar_metab"/>
</dbReference>
<dbReference type="GO" id="GO:0019323">
    <property type="term" value="P:pentose catabolic process"/>
    <property type="evidence" value="ECO:0007669"/>
    <property type="project" value="TreeGrafter"/>
</dbReference>
<sequence>MSAEDDTAGNEHDLRARIVRVAQAMDQAGFCPTKSGNVSARVGDGLIITPSGLPYAETTPADLVAIALDGRARDEGSRRPSSEWPFHTEIYKARPDVHAIVHTHSPKATALACARRPIPAFHYMVAYCGGRDIRVADYATFGSADLAANAVAALEGRKAALLANHGVIAAGATLEGALAIAGEVENLAGQYLALLAAGLDPVILDDDEMARVAAKFSGYGKVG</sequence>
<protein>
    <submittedName>
        <fullName evidence="4">Fuculose phosphate aldolase</fullName>
    </submittedName>
</protein>
<keyword evidence="1" id="KW-0479">Metal-binding</keyword>
<proteinExistence type="predicted"/>
<evidence type="ECO:0000313" key="4">
    <source>
        <dbReference type="EMBL" id="GGK36190.1"/>
    </source>
</evidence>
<evidence type="ECO:0000313" key="5">
    <source>
        <dbReference type="Proteomes" id="UP000600449"/>
    </source>
</evidence>
<dbReference type="Pfam" id="PF00596">
    <property type="entry name" value="Aldolase_II"/>
    <property type="match status" value="1"/>
</dbReference>
<organism evidence="4 5">
    <name type="scientific">Salinarimonas ramus</name>
    <dbReference type="NCBI Taxonomy" id="690164"/>
    <lineage>
        <taxon>Bacteria</taxon>
        <taxon>Pseudomonadati</taxon>
        <taxon>Pseudomonadota</taxon>
        <taxon>Alphaproteobacteria</taxon>
        <taxon>Hyphomicrobiales</taxon>
        <taxon>Salinarimonadaceae</taxon>
        <taxon>Salinarimonas</taxon>
    </lineage>
</organism>
<dbReference type="RefSeq" id="WP_188913194.1">
    <property type="nucleotide sequence ID" value="NZ_BMMF01000006.1"/>
</dbReference>
<dbReference type="EMBL" id="BMMF01000006">
    <property type="protein sequence ID" value="GGK36190.1"/>
    <property type="molecule type" value="Genomic_DNA"/>
</dbReference>
<name>A0A917Q8T2_9HYPH</name>
<feature type="domain" description="Class II aldolase/adducin N-terminal" evidence="3">
    <location>
        <begin position="16"/>
        <end position="192"/>
    </location>
</feature>
<dbReference type="GO" id="GO:0016832">
    <property type="term" value="F:aldehyde-lyase activity"/>
    <property type="evidence" value="ECO:0007669"/>
    <property type="project" value="TreeGrafter"/>
</dbReference>